<proteinExistence type="predicted"/>
<keyword evidence="3" id="KW-1185">Reference proteome</keyword>
<organism evidence="2 3">
    <name type="scientific">Methylobacterium trifolii</name>
    <dbReference type="NCBI Taxonomy" id="1003092"/>
    <lineage>
        <taxon>Bacteria</taxon>
        <taxon>Pseudomonadati</taxon>
        <taxon>Pseudomonadota</taxon>
        <taxon>Alphaproteobacteria</taxon>
        <taxon>Hyphomicrobiales</taxon>
        <taxon>Methylobacteriaceae</taxon>
        <taxon>Methylobacterium</taxon>
    </lineage>
</organism>
<evidence type="ECO:0000313" key="2">
    <source>
        <dbReference type="EMBL" id="GJE61980.1"/>
    </source>
</evidence>
<gene>
    <name evidence="2" type="ORF">MPOCJGCO_4108</name>
</gene>
<comment type="caution">
    <text evidence="2">The sequence shown here is derived from an EMBL/GenBank/DDBJ whole genome shotgun (WGS) entry which is preliminary data.</text>
</comment>
<dbReference type="EMBL" id="BPRB01000262">
    <property type="protein sequence ID" value="GJE61980.1"/>
    <property type="molecule type" value="Genomic_DNA"/>
</dbReference>
<evidence type="ECO:0000256" key="1">
    <source>
        <dbReference type="SAM" id="MobiDB-lite"/>
    </source>
</evidence>
<evidence type="ECO:0000313" key="3">
    <source>
        <dbReference type="Proteomes" id="UP001055057"/>
    </source>
</evidence>
<reference evidence="2" key="1">
    <citation type="journal article" date="2021" name="Front. Microbiol.">
        <title>Comprehensive Comparative Genomics and Phenotyping of Methylobacterium Species.</title>
        <authorList>
            <person name="Alessa O."/>
            <person name="Ogura Y."/>
            <person name="Fujitani Y."/>
            <person name="Takami H."/>
            <person name="Hayashi T."/>
            <person name="Sahin N."/>
            <person name="Tani A."/>
        </authorList>
    </citation>
    <scope>NUCLEOTIDE SEQUENCE</scope>
    <source>
        <strain evidence="2">DSM 23632</strain>
    </source>
</reference>
<name>A0ABQ4U749_9HYPH</name>
<accession>A0ABQ4U749</accession>
<dbReference type="Proteomes" id="UP001055057">
    <property type="component" value="Unassembled WGS sequence"/>
</dbReference>
<feature type="compositionally biased region" description="Basic and acidic residues" evidence="1">
    <location>
        <begin position="318"/>
        <end position="327"/>
    </location>
</feature>
<feature type="region of interest" description="Disordered" evidence="1">
    <location>
        <begin position="155"/>
        <end position="187"/>
    </location>
</feature>
<reference evidence="2" key="2">
    <citation type="submission" date="2021-08" db="EMBL/GenBank/DDBJ databases">
        <authorList>
            <person name="Tani A."/>
            <person name="Ola A."/>
            <person name="Ogura Y."/>
            <person name="Katsura K."/>
            <person name="Hayashi T."/>
        </authorList>
    </citation>
    <scope>NUCLEOTIDE SEQUENCE</scope>
    <source>
        <strain evidence="2">DSM 23632</strain>
    </source>
</reference>
<protein>
    <submittedName>
        <fullName evidence="2">Uncharacterized protein</fullName>
    </submittedName>
</protein>
<feature type="region of interest" description="Disordered" evidence="1">
    <location>
        <begin position="308"/>
        <end position="327"/>
    </location>
</feature>
<sequence>MDRAAVRDLHVGVEHHVRLHQNVPSQHRVVAQENRFGCGKRRATEHRIPAQAGLDHRLGGGELHPVVDALRLRLGDVHHGHVEAVRDGQRHGVGQVVLAGRIVVADPRQQPQGMGAGERHQPGIAQAHGALGCRGVLLLADRQHPAALRQHPAVAGGRLGREGQHRHRRPLGQRRPQAGQGLGRDERRVAEGDHHVVVARLQGRAGGQHRVGRAEALALRVDGGTRRLPLDLGGHVRAAGLGHHGHAAGAGRLHRGEHVAEHAAAGDGVQHLRQVGAHPRALAGGQHDRREAALDGRAVRDAGVGCGHAGTWPSVRDGSWRPDPRDG</sequence>